<dbReference type="InterPro" id="IPR016166">
    <property type="entry name" value="FAD-bd_PCMH"/>
</dbReference>
<dbReference type="GO" id="GO:0004523">
    <property type="term" value="F:RNA-DNA hybrid ribonuclease activity"/>
    <property type="evidence" value="ECO:0007669"/>
    <property type="project" value="InterPro"/>
</dbReference>
<dbReference type="Gene3D" id="3.40.462.20">
    <property type="match status" value="1"/>
</dbReference>
<dbReference type="GO" id="GO:0003676">
    <property type="term" value="F:nucleic acid binding"/>
    <property type="evidence" value="ECO:0007669"/>
    <property type="project" value="InterPro"/>
</dbReference>
<proteinExistence type="predicted"/>
<name>A0A8S9PYP3_BRACR</name>
<dbReference type="EMBL" id="QGKX02001290">
    <property type="protein sequence ID" value="KAF3536715.1"/>
    <property type="molecule type" value="Genomic_DNA"/>
</dbReference>
<organism evidence="2 3">
    <name type="scientific">Brassica cretica</name>
    <name type="common">Mustard</name>
    <dbReference type="NCBI Taxonomy" id="69181"/>
    <lineage>
        <taxon>Eukaryota</taxon>
        <taxon>Viridiplantae</taxon>
        <taxon>Streptophyta</taxon>
        <taxon>Embryophyta</taxon>
        <taxon>Tracheophyta</taxon>
        <taxon>Spermatophyta</taxon>
        <taxon>Magnoliopsida</taxon>
        <taxon>eudicotyledons</taxon>
        <taxon>Gunneridae</taxon>
        <taxon>Pentapetalae</taxon>
        <taxon>rosids</taxon>
        <taxon>malvids</taxon>
        <taxon>Brassicales</taxon>
        <taxon>Brassicaceae</taxon>
        <taxon>Brassiceae</taxon>
        <taxon>Brassica</taxon>
    </lineage>
</organism>
<dbReference type="Gene3D" id="3.30.465.10">
    <property type="match status" value="1"/>
</dbReference>
<dbReference type="SUPFAM" id="SSF56176">
    <property type="entry name" value="FAD-binding/transporter-associated domain-like"/>
    <property type="match status" value="1"/>
</dbReference>
<dbReference type="Proteomes" id="UP000712600">
    <property type="component" value="Unassembled WGS sequence"/>
</dbReference>
<dbReference type="Pfam" id="PF01565">
    <property type="entry name" value="FAD_binding_4"/>
    <property type="match status" value="1"/>
</dbReference>
<evidence type="ECO:0000313" key="2">
    <source>
        <dbReference type="EMBL" id="KAF3536715.1"/>
    </source>
</evidence>
<dbReference type="InterPro" id="IPR016169">
    <property type="entry name" value="FAD-bd_PCMH_sub2"/>
</dbReference>
<evidence type="ECO:0000313" key="3">
    <source>
        <dbReference type="Proteomes" id="UP000712600"/>
    </source>
</evidence>
<dbReference type="GO" id="GO:0071949">
    <property type="term" value="F:FAD binding"/>
    <property type="evidence" value="ECO:0007669"/>
    <property type="project" value="InterPro"/>
</dbReference>
<dbReference type="AlphaFoldDB" id="A0A8S9PYP3"/>
<comment type="caution">
    <text evidence="2">The sequence shown here is derived from an EMBL/GenBank/DDBJ whole genome shotgun (WGS) entry which is preliminary data.</text>
</comment>
<protein>
    <recommendedName>
        <fullName evidence="1">FAD-binding PCMH-type domain-containing protein</fullName>
    </recommendedName>
</protein>
<dbReference type="PROSITE" id="PS51387">
    <property type="entry name" value="FAD_PCMH"/>
    <property type="match status" value="1"/>
</dbReference>
<dbReference type="InterPro" id="IPR002156">
    <property type="entry name" value="RNaseH_domain"/>
</dbReference>
<reference evidence="2" key="1">
    <citation type="submission" date="2019-12" db="EMBL/GenBank/DDBJ databases">
        <title>Genome sequencing and annotation of Brassica cretica.</title>
        <authorList>
            <person name="Studholme D.J."/>
            <person name="Sarris P."/>
        </authorList>
    </citation>
    <scope>NUCLEOTIDE SEQUENCE</scope>
    <source>
        <strain evidence="2">PFS-109/04</strain>
        <tissue evidence="2">Leaf</tissue>
    </source>
</reference>
<evidence type="ECO:0000259" key="1">
    <source>
        <dbReference type="PROSITE" id="PS51387"/>
    </source>
</evidence>
<dbReference type="Pfam" id="PF13456">
    <property type="entry name" value="RVT_3"/>
    <property type="match status" value="1"/>
</dbReference>
<feature type="domain" description="FAD-binding PCMH-type" evidence="1">
    <location>
        <begin position="262"/>
        <end position="342"/>
    </location>
</feature>
<sequence length="485" mass="54294">MRCDNYCPRCGEPKKSVTHAFFECPPALQTWSLSSTPTSPNLFPVSSVYTNMDYLFLRKNGIIEPAQDMDPYPWIIWYIWKARNDKLFRGIDRDPLELVRYAKSEYQAWFDANEVPQPVIQENNTGEPQVLSLGNICLLDGSWTSAAHFSGCGWVWMDSGGNIQLMGTRNITRRESALHSELKALRWAMENMLQHLTCQSFGTDCKDLIVMIKEPHAWPSFATELERIEKLQICFPDFSITHTTSSLSNRMNFRQKSKVHGFPAGLCTSLGIGGHITGGAYGSLMRKYGLGGDNVLDAEIVDANGKLLNKTSMGEDMFWAIRGGGGASFGIILAWKIKLVPVPKTVTVFTVTKTLEQDVGNKILSKWQVVADKLVEELFIRVIFNIVANNGRKTVTMSYNALFLGNKSMLMKVMKKSFPELGLTSSDCVQMSPIPQSGLMGMLRKLLKEDSPSMLWSPYGGRMSAVPKSEIFFHIEKVSSSRSCT</sequence>
<dbReference type="InterPro" id="IPR006094">
    <property type="entry name" value="Oxid_FAD_bind_N"/>
</dbReference>
<dbReference type="InterPro" id="IPR044730">
    <property type="entry name" value="RNase_H-like_dom_plant"/>
</dbReference>
<gene>
    <name evidence="2" type="ORF">F2Q69_00023547</name>
</gene>
<dbReference type="CDD" id="cd06222">
    <property type="entry name" value="RNase_H_like"/>
    <property type="match status" value="1"/>
</dbReference>
<accession>A0A8S9PYP3</accession>
<dbReference type="InterPro" id="IPR036318">
    <property type="entry name" value="FAD-bd_PCMH-like_sf"/>
</dbReference>
<dbReference type="PANTHER" id="PTHR32448">
    <property type="entry name" value="OS08G0158400 PROTEIN"/>
    <property type="match status" value="1"/>
</dbReference>